<evidence type="ECO:0000313" key="1">
    <source>
        <dbReference type="EMBL" id="KAJ8672673.1"/>
    </source>
</evidence>
<keyword evidence="2" id="KW-1185">Reference proteome</keyword>
<sequence length="359" mass="41245">MISPEVWNFKAPRHRIRNEVNESPEEIIRGHYFNHSVSVVLPNTSSIPESLCENIVEDTDYYQIHGLRAVELINKEFIQSFIKKGELSLLSIGKKIDTDNLLAVTSSGHLLLSLLRESYQKLGIEGKPTYFERKEHSRYVVTINLKDEELTPGKKFYERIHNSLDKLHDLTFTVIVSWDPPEEKVCPSSLAAWFNRLGYAISVCHQELTRRTEYTIEIPTFENGFKQDEFFEWLGVFSIGGNLINSDKEAKYVSSYSCPEPKLEVGQVQYLQLTGFLTRAKVQRIYTSMKDFAVCKGKSLPWGSMNVQGFADSPVSWRLKEHNFYVDGDNSYTIVFRPETNTHISQISLSSNNKPKITQ</sequence>
<dbReference type="EMBL" id="CM056743">
    <property type="protein sequence ID" value="KAJ8672673.1"/>
    <property type="molecule type" value="Genomic_DNA"/>
</dbReference>
<organism evidence="1 2">
    <name type="scientific">Eretmocerus hayati</name>
    <dbReference type="NCBI Taxonomy" id="131215"/>
    <lineage>
        <taxon>Eukaryota</taxon>
        <taxon>Metazoa</taxon>
        <taxon>Ecdysozoa</taxon>
        <taxon>Arthropoda</taxon>
        <taxon>Hexapoda</taxon>
        <taxon>Insecta</taxon>
        <taxon>Pterygota</taxon>
        <taxon>Neoptera</taxon>
        <taxon>Endopterygota</taxon>
        <taxon>Hymenoptera</taxon>
        <taxon>Apocrita</taxon>
        <taxon>Proctotrupomorpha</taxon>
        <taxon>Chalcidoidea</taxon>
        <taxon>Aphelinidae</taxon>
        <taxon>Aphelininae</taxon>
        <taxon>Eretmocerus</taxon>
    </lineage>
</organism>
<protein>
    <submittedName>
        <fullName evidence="1">Uncharacterized protein</fullName>
    </submittedName>
</protein>
<evidence type="ECO:0000313" key="2">
    <source>
        <dbReference type="Proteomes" id="UP001239111"/>
    </source>
</evidence>
<comment type="caution">
    <text evidence="1">The sequence shown here is derived from an EMBL/GenBank/DDBJ whole genome shotgun (WGS) entry which is preliminary data.</text>
</comment>
<accession>A0ACC2NP79</accession>
<proteinExistence type="predicted"/>
<gene>
    <name evidence="1" type="ORF">QAD02_003933</name>
</gene>
<dbReference type="Proteomes" id="UP001239111">
    <property type="component" value="Chromosome 3"/>
</dbReference>
<name>A0ACC2NP79_9HYME</name>
<reference evidence="1" key="1">
    <citation type="submission" date="2023-04" db="EMBL/GenBank/DDBJ databases">
        <title>A chromosome-level genome assembly of the parasitoid wasp Eretmocerus hayati.</title>
        <authorList>
            <person name="Zhong Y."/>
            <person name="Liu S."/>
            <person name="Liu Y."/>
        </authorList>
    </citation>
    <scope>NUCLEOTIDE SEQUENCE</scope>
    <source>
        <strain evidence="1">ZJU_SS_LIU_2023</strain>
    </source>
</reference>